<protein>
    <submittedName>
        <fullName evidence="1">Uncharacterized protein</fullName>
    </submittedName>
</protein>
<sequence>MRRARTAALPIVRPDLVEHYLAHPAAQRMNTDHKVRWGARALLAAVPDLADFCRLPLERQLAFNHETHRFISWLSVTGRLQPESDYLVVGARAGASCSLARSRNCTCGSWRRPGPLVCDALAMTQFNLLGHFVALFGKQPHELKQSDWDEGRRLLLEAARRIPNRGVKALSTALFNLEATLFHC</sequence>
<dbReference type="RefSeq" id="WP_218037155.1">
    <property type="nucleotide sequence ID" value="NZ_BJND01000132.1"/>
</dbReference>
<gene>
    <name evidence="1" type="ORF">SSP24_83060</name>
</gene>
<dbReference type="EMBL" id="BJND01000132">
    <property type="protein sequence ID" value="GEC10651.1"/>
    <property type="molecule type" value="Genomic_DNA"/>
</dbReference>
<dbReference type="AlphaFoldDB" id="A0A4Y3VY32"/>
<keyword evidence="2" id="KW-1185">Reference proteome</keyword>
<proteinExistence type="predicted"/>
<name>A0A4Y3VY32_9ACTN</name>
<evidence type="ECO:0000313" key="1">
    <source>
        <dbReference type="EMBL" id="GEC10651.1"/>
    </source>
</evidence>
<accession>A0A4Y3VY32</accession>
<organism evidence="1 2">
    <name type="scientific">Streptomyces spinoverrucosus</name>
    <dbReference type="NCBI Taxonomy" id="284043"/>
    <lineage>
        <taxon>Bacteria</taxon>
        <taxon>Bacillati</taxon>
        <taxon>Actinomycetota</taxon>
        <taxon>Actinomycetes</taxon>
        <taxon>Kitasatosporales</taxon>
        <taxon>Streptomycetaceae</taxon>
        <taxon>Streptomyces</taxon>
    </lineage>
</organism>
<comment type="caution">
    <text evidence="1">The sequence shown here is derived from an EMBL/GenBank/DDBJ whole genome shotgun (WGS) entry which is preliminary data.</text>
</comment>
<dbReference type="Proteomes" id="UP000317881">
    <property type="component" value="Unassembled WGS sequence"/>
</dbReference>
<reference evidence="1 2" key="1">
    <citation type="submission" date="2019-06" db="EMBL/GenBank/DDBJ databases">
        <title>Whole genome shotgun sequence of Streptomyces spinoverrucosus NBRC 14228.</title>
        <authorList>
            <person name="Hosoyama A."/>
            <person name="Uohara A."/>
            <person name="Ohji S."/>
            <person name="Ichikawa N."/>
        </authorList>
    </citation>
    <scope>NUCLEOTIDE SEQUENCE [LARGE SCALE GENOMIC DNA]</scope>
    <source>
        <strain evidence="1 2">NBRC 14228</strain>
    </source>
</reference>
<evidence type="ECO:0000313" key="2">
    <source>
        <dbReference type="Proteomes" id="UP000317881"/>
    </source>
</evidence>